<dbReference type="Proteomes" id="UP001597131">
    <property type="component" value="Unassembled WGS sequence"/>
</dbReference>
<evidence type="ECO:0000313" key="2">
    <source>
        <dbReference type="Proteomes" id="UP001597131"/>
    </source>
</evidence>
<evidence type="ECO:0000313" key="1">
    <source>
        <dbReference type="EMBL" id="MFD1096290.1"/>
    </source>
</evidence>
<name>A0ABW3NUF4_9FLAO</name>
<dbReference type="EMBL" id="JBHTLI010000002">
    <property type="protein sequence ID" value="MFD1096290.1"/>
    <property type="molecule type" value="Genomic_DNA"/>
</dbReference>
<reference evidence="2" key="1">
    <citation type="journal article" date="2019" name="Int. J. Syst. Evol. Microbiol.">
        <title>The Global Catalogue of Microorganisms (GCM) 10K type strain sequencing project: providing services to taxonomists for standard genome sequencing and annotation.</title>
        <authorList>
            <consortium name="The Broad Institute Genomics Platform"/>
            <consortium name="The Broad Institute Genome Sequencing Center for Infectious Disease"/>
            <person name="Wu L."/>
            <person name="Ma J."/>
        </authorList>
    </citation>
    <scope>NUCLEOTIDE SEQUENCE [LARGE SCALE GENOMIC DNA]</scope>
    <source>
        <strain evidence="2">CCUG 64793</strain>
    </source>
</reference>
<sequence>MRLQFITAMLILFPLLAFSQTLGELDYIAPMNDRYSAVHKEGQWGFINSSGELVVDFRKDLIHNKETEDQNEMGVEAQKYPLMQDNRSIIKKTIEDIPYYGFIDERGNIAIKPVFLNVSNFKNDKALALKIDEEYLGRNDVLDKKVVSYKYDVVLIDKDGKALQYLSGPFPVSLSKEKLRKAPSIKAKYISEDVIAVKGPEKTWEVFKI</sequence>
<dbReference type="RefSeq" id="WP_380745795.1">
    <property type="nucleotide sequence ID" value="NZ_JBHTLI010000002.1"/>
</dbReference>
<protein>
    <submittedName>
        <fullName evidence="1">WG repeat-containing protein</fullName>
    </submittedName>
</protein>
<organism evidence="1 2">
    <name type="scientific">Salegentibacter chungangensis</name>
    <dbReference type="NCBI Taxonomy" id="1335724"/>
    <lineage>
        <taxon>Bacteria</taxon>
        <taxon>Pseudomonadati</taxon>
        <taxon>Bacteroidota</taxon>
        <taxon>Flavobacteriia</taxon>
        <taxon>Flavobacteriales</taxon>
        <taxon>Flavobacteriaceae</taxon>
        <taxon>Salegentibacter</taxon>
    </lineage>
</organism>
<gene>
    <name evidence="1" type="ORF">ACFQ3Q_11060</name>
</gene>
<comment type="caution">
    <text evidence="1">The sequence shown here is derived from an EMBL/GenBank/DDBJ whole genome shotgun (WGS) entry which is preliminary data.</text>
</comment>
<dbReference type="Pfam" id="PF14903">
    <property type="entry name" value="WG_beta_rep"/>
    <property type="match status" value="2"/>
</dbReference>
<proteinExistence type="predicted"/>
<keyword evidence="2" id="KW-1185">Reference proteome</keyword>
<dbReference type="InterPro" id="IPR032774">
    <property type="entry name" value="WG_beta_rep"/>
</dbReference>
<accession>A0ABW3NUF4</accession>